<keyword evidence="1" id="KW-0812">Transmembrane</keyword>
<gene>
    <name evidence="2" type="ORF">GCM10022228_01710</name>
</gene>
<evidence type="ECO:0000313" key="2">
    <source>
        <dbReference type="EMBL" id="GAA3894206.1"/>
    </source>
</evidence>
<sequence>MDQAAVRRAPGQRQELIHVRFWWLPPAYHGVNTSRQEKAMYWDDAVIFGLVTVGMMITFMGGWIAFIVRDHRRKGKR</sequence>
<keyword evidence="3" id="KW-1185">Reference proteome</keyword>
<dbReference type="Proteomes" id="UP001500133">
    <property type="component" value="Unassembled WGS sequence"/>
</dbReference>
<comment type="caution">
    <text evidence="2">The sequence shown here is derived from an EMBL/GenBank/DDBJ whole genome shotgun (WGS) entry which is preliminary data.</text>
</comment>
<organism evidence="2 3">
    <name type="scientific">Halomonas cibimaris</name>
    <dbReference type="NCBI Taxonomy" id="657012"/>
    <lineage>
        <taxon>Bacteria</taxon>
        <taxon>Pseudomonadati</taxon>
        <taxon>Pseudomonadota</taxon>
        <taxon>Gammaproteobacteria</taxon>
        <taxon>Oceanospirillales</taxon>
        <taxon>Halomonadaceae</taxon>
        <taxon>Halomonas</taxon>
    </lineage>
</organism>
<dbReference type="EMBL" id="BAAAZT010000009">
    <property type="protein sequence ID" value="GAA3894206.1"/>
    <property type="molecule type" value="Genomic_DNA"/>
</dbReference>
<evidence type="ECO:0000256" key="1">
    <source>
        <dbReference type="SAM" id="Phobius"/>
    </source>
</evidence>
<accession>A0ABP7L387</accession>
<dbReference type="NCBIfam" id="NF041600">
    <property type="entry name" value="cyt_ox_CcoM"/>
    <property type="match status" value="1"/>
</dbReference>
<proteinExistence type="predicted"/>
<feature type="transmembrane region" description="Helical" evidence="1">
    <location>
        <begin position="45"/>
        <end position="68"/>
    </location>
</feature>
<reference evidence="3" key="1">
    <citation type="journal article" date="2019" name="Int. J. Syst. Evol. Microbiol.">
        <title>The Global Catalogue of Microorganisms (GCM) 10K type strain sequencing project: providing services to taxonomists for standard genome sequencing and annotation.</title>
        <authorList>
            <consortium name="The Broad Institute Genomics Platform"/>
            <consortium name="The Broad Institute Genome Sequencing Center for Infectious Disease"/>
            <person name="Wu L."/>
            <person name="Ma J."/>
        </authorList>
    </citation>
    <scope>NUCLEOTIDE SEQUENCE [LARGE SCALE GENOMIC DNA]</scope>
    <source>
        <strain evidence="3">JCM 16914</strain>
    </source>
</reference>
<keyword evidence="1" id="KW-0472">Membrane</keyword>
<protein>
    <submittedName>
        <fullName evidence="2">Uncharacterized protein</fullName>
    </submittedName>
</protein>
<keyword evidence="1" id="KW-1133">Transmembrane helix</keyword>
<name>A0ABP7L387_9GAMM</name>
<evidence type="ECO:0000313" key="3">
    <source>
        <dbReference type="Proteomes" id="UP001500133"/>
    </source>
</evidence>
<dbReference type="InterPro" id="IPR048085">
    <property type="entry name" value="Cyt_ox_CcoM-like"/>
</dbReference>